<dbReference type="Proteomes" id="UP000479000">
    <property type="component" value="Unassembled WGS sequence"/>
</dbReference>
<dbReference type="AlphaFoldDB" id="A0A6H5HL39"/>
<protein>
    <submittedName>
        <fullName evidence="1">Uncharacterized protein</fullName>
    </submittedName>
</protein>
<sequence>MKTSFNAWRCLYFPSDCIGSDAQPIKLNSPGRSNRLRRHSNKLQGRRLLLVLTTDCCLGAP</sequence>
<proteinExistence type="predicted"/>
<evidence type="ECO:0000313" key="1">
    <source>
        <dbReference type="EMBL" id="CAB0018260.1"/>
    </source>
</evidence>
<gene>
    <name evidence="1" type="ORF">NTEN_LOCUS22169</name>
</gene>
<keyword evidence="2" id="KW-1185">Reference proteome</keyword>
<organism evidence="1 2">
    <name type="scientific">Nesidiocoris tenuis</name>
    <dbReference type="NCBI Taxonomy" id="355587"/>
    <lineage>
        <taxon>Eukaryota</taxon>
        <taxon>Metazoa</taxon>
        <taxon>Ecdysozoa</taxon>
        <taxon>Arthropoda</taxon>
        <taxon>Hexapoda</taxon>
        <taxon>Insecta</taxon>
        <taxon>Pterygota</taxon>
        <taxon>Neoptera</taxon>
        <taxon>Paraneoptera</taxon>
        <taxon>Hemiptera</taxon>
        <taxon>Heteroptera</taxon>
        <taxon>Panheteroptera</taxon>
        <taxon>Cimicomorpha</taxon>
        <taxon>Miridae</taxon>
        <taxon>Dicyphina</taxon>
        <taxon>Nesidiocoris</taxon>
    </lineage>
</organism>
<dbReference type="EMBL" id="CADCXU010032371">
    <property type="protein sequence ID" value="CAB0018260.1"/>
    <property type="molecule type" value="Genomic_DNA"/>
</dbReference>
<name>A0A6H5HL39_9HEMI</name>
<reference evidence="1 2" key="1">
    <citation type="submission" date="2020-02" db="EMBL/GenBank/DDBJ databases">
        <authorList>
            <person name="Ferguson B K."/>
        </authorList>
    </citation>
    <scope>NUCLEOTIDE SEQUENCE [LARGE SCALE GENOMIC DNA]</scope>
</reference>
<accession>A0A6H5HL39</accession>
<feature type="non-terminal residue" evidence="1">
    <location>
        <position position="61"/>
    </location>
</feature>
<evidence type="ECO:0000313" key="2">
    <source>
        <dbReference type="Proteomes" id="UP000479000"/>
    </source>
</evidence>